<dbReference type="InterPro" id="IPR029050">
    <property type="entry name" value="Immunoprotect_excell_Ig-like"/>
</dbReference>
<feature type="domain" description="DUF5105" evidence="3">
    <location>
        <begin position="161"/>
        <end position="337"/>
    </location>
</feature>
<protein>
    <recommendedName>
        <fullName evidence="6">DUF5105 domain-containing protein</fullName>
    </recommendedName>
</protein>
<dbReference type="Pfam" id="PF11611">
    <property type="entry name" value="DUF4352"/>
    <property type="match status" value="1"/>
</dbReference>
<dbReference type="STRING" id="1122154.SAMN02746068_00891"/>
<dbReference type="InterPro" id="IPR029051">
    <property type="entry name" value="DUF4352"/>
</dbReference>
<dbReference type="EMBL" id="FPKS01000004">
    <property type="protein sequence ID" value="SFZ73647.1"/>
    <property type="molecule type" value="Genomic_DNA"/>
</dbReference>
<reference evidence="4 5" key="1">
    <citation type="submission" date="2016-11" db="EMBL/GenBank/DDBJ databases">
        <authorList>
            <person name="Jaros S."/>
            <person name="Januszkiewicz K."/>
            <person name="Wedrychowicz H."/>
        </authorList>
    </citation>
    <scope>NUCLEOTIDE SEQUENCE [LARGE SCALE GENOMIC DNA]</scope>
    <source>
        <strain evidence="4 5">DSM 22330</strain>
    </source>
</reference>
<feature type="domain" description="DUF4352" evidence="2">
    <location>
        <begin position="51"/>
        <end position="140"/>
    </location>
</feature>
<sequence length="354" mass="39872">MALTSALLMMGCGANGAKKETKDGSKASAAKAVGLEVNLKNGYVALSEKKEMSDDTEYLALEVNVKNTSDKKIYLSDENFALYQKGDDEKIKPERTYDFAISYDYKDTLFTELSEGKSTTGTIVFEVKKGKTYKLAVSKTSPSLAQKEKDIEISVDLKKYDKTTSNFTEAENALAAYIDVVFLNKANAAYGKLVSTGKDEAIETAKKAFVKNFKDSFMDFRPSDEQASAAYDQFREAQAKRSSYKLTIIGFYDNKALVNVKLNALSRENIRRLIGDYESAYFDTTDDYDYKKAEEDAYNKYKEILDKSDLVESNDKLNIVMSKKDGKWDIKMKNVDAPQNEYLLQSYIGDVMDY</sequence>
<accession>A0A1K2HA28</accession>
<organism evidence="4 5">
    <name type="scientific">Pseudolactococcus chungangensis CAU 28 = DSM 22330</name>
    <dbReference type="NCBI Taxonomy" id="1122154"/>
    <lineage>
        <taxon>Bacteria</taxon>
        <taxon>Bacillati</taxon>
        <taxon>Bacillota</taxon>
        <taxon>Bacilli</taxon>
        <taxon>Lactobacillales</taxon>
        <taxon>Streptococcaceae</taxon>
        <taxon>Pseudolactococcus</taxon>
    </lineage>
</organism>
<gene>
    <name evidence="4" type="ORF">SAMN02746068_00891</name>
</gene>
<evidence type="ECO:0000256" key="1">
    <source>
        <dbReference type="ARBA" id="ARBA00022729"/>
    </source>
</evidence>
<evidence type="ECO:0000259" key="2">
    <source>
        <dbReference type="Pfam" id="PF11611"/>
    </source>
</evidence>
<evidence type="ECO:0000313" key="5">
    <source>
        <dbReference type="Proteomes" id="UP000185655"/>
    </source>
</evidence>
<dbReference type="Gene3D" id="2.60.40.1240">
    <property type="match status" value="1"/>
</dbReference>
<dbReference type="InterPro" id="IPR031343">
    <property type="entry name" value="DUF5105"/>
</dbReference>
<dbReference type="AlphaFoldDB" id="A0A1K2HA28"/>
<name>A0A1K2HA28_9LACT</name>
<dbReference type="Proteomes" id="UP000185655">
    <property type="component" value="Unassembled WGS sequence"/>
</dbReference>
<evidence type="ECO:0000259" key="3">
    <source>
        <dbReference type="Pfam" id="PF17118"/>
    </source>
</evidence>
<keyword evidence="1" id="KW-0732">Signal</keyword>
<dbReference type="Pfam" id="PF17118">
    <property type="entry name" value="DUF5105"/>
    <property type="match status" value="1"/>
</dbReference>
<evidence type="ECO:0008006" key="6">
    <source>
        <dbReference type="Google" id="ProtNLM"/>
    </source>
</evidence>
<evidence type="ECO:0000313" key="4">
    <source>
        <dbReference type="EMBL" id="SFZ73647.1"/>
    </source>
</evidence>
<proteinExistence type="predicted"/>